<keyword evidence="4" id="KW-1185">Reference proteome</keyword>
<dbReference type="GO" id="GO:0006749">
    <property type="term" value="P:glutathione metabolic process"/>
    <property type="evidence" value="ECO:0007669"/>
    <property type="project" value="InterPro"/>
</dbReference>
<name>A0AAV7JMN4_9METZ</name>
<organism evidence="3 4">
    <name type="scientific">Oopsacas minuta</name>
    <dbReference type="NCBI Taxonomy" id="111878"/>
    <lineage>
        <taxon>Eukaryota</taxon>
        <taxon>Metazoa</taxon>
        <taxon>Porifera</taxon>
        <taxon>Hexactinellida</taxon>
        <taxon>Hexasterophora</taxon>
        <taxon>Lyssacinosida</taxon>
        <taxon>Leucopsacidae</taxon>
        <taxon>Oopsacas</taxon>
    </lineage>
</organism>
<evidence type="ECO:0000256" key="1">
    <source>
        <dbReference type="ARBA" id="ARBA00022723"/>
    </source>
</evidence>
<dbReference type="PANTHER" id="PTHR43084:SF1">
    <property type="entry name" value="PERSULFIDE DIOXYGENASE ETHE1, MITOCHONDRIAL"/>
    <property type="match status" value="1"/>
</dbReference>
<comment type="caution">
    <text evidence="3">The sequence shown here is derived from an EMBL/GenBank/DDBJ whole genome shotgun (WGS) entry which is preliminary data.</text>
</comment>
<dbReference type="AlphaFoldDB" id="A0AAV7JMN4"/>
<protein>
    <recommendedName>
        <fullName evidence="2">Rhodanese domain-containing protein</fullName>
    </recommendedName>
</protein>
<feature type="domain" description="Rhodanese" evidence="2">
    <location>
        <begin position="404"/>
        <end position="492"/>
    </location>
</feature>
<dbReference type="PANTHER" id="PTHR43084">
    <property type="entry name" value="PERSULFIDE DIOXYGENASE ETHE1"/>
    <property type="match status" value="1"/>
</dbReference>
<gene>
    <name evidence="3" type="ORF">LOD99_6120</name>
</gene>
<dbReference type="Pfam" id="PF00753">
    <property type="entry name" value="Lactamase_B"/>
    <property type="match status" value="1"/>
</dbReference>
<dbReference type="Gene3D" id="3.40.250.10">
    <property type="entry name" value="Rhodanese-like domain"/>
    <property type="match status" value="2"/>
</dbReference>
<dbReference type="CDD" id="cd07724">
    <property type="entry name" value="POD-like_MBL-fold"/>
    <property type="match status" value="1"/>
</dbReference>
<dbReference type="EMBL" id="JAKMXF010000313">
    <property type="protein sequence ID" value="KAI6650203.1"/>
    <property type="molecule type" value="Genomic_DNA"/>
</dbReference>
<dbReference type="GO" id="GO:0046872">
    <property type="term" value="F:metal ion binding"/>
    <property type="evidence" value="ECO:0007669"/>
    <property type="project" value="UniProtKB-KW"/>
</dbReference>
<dbReference type="CDD" id="cd00158">
    <property type="entry name" value="RHOD"/>
    <property type="match status" value="2"/>
</dbReference>
<dbReference type="SMART" id="SM00450">
    <property type="entry name" value="RHOD"/>
    <property type="match status" value="2"/>
</dbReference>
<dbReference type="SUPFAM" id="SSF52821">
    <property type="entry name" value="Rhodanese/Cell cycle control phosphatase"/>
    <property type="match status" value="2"/>
</dbReference>
<dbReference type="InterPro" id="IPR044528">
    <property type="entry name" value="POD-like_MBL-fold"/>
</dbReference>
<feature type="domain" description="Rhodanese" evidence="2">
    <location>
        <begin position="287"/>
        <end position="387"/>
    </location>
</feature>
<dbReference type="InterPro" id="IPR036866">
    <property type="entry name" value="RibonucZ/Hydroxyglut_hydro"/>
</dbReference>
<dbReference type="SUPFAM" id="SSF56281">
    <property type="entry name" value="Metallo-hydrolase/oxidoreductase"/>
    <property type="match status" value="1"/>
</dbReference>
<reference evidence="3 4" key="1">
    <citation type="journal article" date="2023" name="BMC Biol.">
        <title>The compact genome of the sponge Oopsacas minuta (Hexactinellida) is lacking key metazoan core genes.</title>
        <authorList>
            <person name="Santini S."/>
            <person name="Schenkelaars Q."/>
            <person name="Jourda C."/>
            <person name="Duchesne M."/>
            <person name="Belahbib H."/>
            <person name="Rocher C."/>
            <person name="Selva M."/>
            <person name="Riesgo A."/>
            <person name="Vervoort M."/>
            <person name="Leys S.P."/>
            <person name="Kodjabachian L."/>
            <person name="Le Bivic A."/>
            <person name="Borchiellini C."/>
            <person name="Claverie J.M."/>
            <person name="Renard E."/>
        </authorList>
    </citation>
    <scope>NUCLEOTIDE SEQUENCE [LARGE SCALE GENOMIC DNA]</scope>
    <source>
        <strain evidence="3">SPO-2</strain>
    </source>
</reference>
<dbReference type="Pfam" id="PF00581">
    <property type="entry name" value="Rhodanese"/>
    <property type="match status" value="2"/>
</dbReference>
<accession>A0AAV7JMN4</accession>
<evidence type="ECO:0000313" key="3">
    <source>
        <dbReference type="EMBL" id="KAI6650203.1"/>
    </source>
</evidence>
<dbReference type="GO" id="GO:0070813">
    <property type="term" value="P:hydrogen sulfide metabolic process"/>
    <property type="evidence" value="ECO:0007669"/>
    <property type="project" value="TreeGrafter"/>
</dbReference>
<dbReference type="GO" id="GO:0050313">
    <property type="term" value="F:sulfur dioxygenase activity"/>
    <property type="evidence" value="ECO:0007669"/>
    <property type="project" value="InterPro"/>
</dbReference>
<dbReference type="SMART" id="SM00849">
    <property type="entry name" value="Lactamase_B"/>
    <property type="match status" value="1"/>
</dbReference>
<dbReference type="InterPro" id="IPR051682">
    <property type="entry name" value="Mito_Persulfide_Diox"/>
</dbReference>
<keyword evidence="1" id="KW-0479">Metal-binding</keyword>
<dbReference type="Proteomes" id="UP001165289">
    <property type="component" value="Unassembled WGS sequence"/>
</dbReference>
<evidence type="ECO:0000259" key="2">
    <source>
        <dbReference type="PROSITE" id="PS50206"/>
    </source>
</evidence>
<evidence type="ECO:0000313" key="4">
    <source>
        <dbReference type="Proteomes" id="UP001165289"/>
    </source>
</evidence>
<dbReference type="InterPro" id="IPR001279">
    <property type="entry name" value="Metallo-B-lactamas"/>
</dbReference>
<proteinExistence type="predicted"/>
<dbReference type="InterPro" id="IPR001763">
    <property type="entry name" value="Rhodanese-like_dom"/>
</dbReference>
<dbReference type="PROSITE" id="PS50206">
    <property type="entry name" value="RHODANESE_3"/>
    <property type="match status" value="2"/>
</dbReference>
<dbReference type="Gene3D" id="3.60.15.10">
    <property type="entry name" value="Ribonuclease Z/Hydroxyacylglutathione hydrolase-like"/>
    <property type="match status" value="1"/>
</dbReference>
<sequence length="509" mass="55818">MQSVTLPSGLVSKQTIGEVEIRTYFLSCLAQTSYIIIHENSAVLIDPRRDIDSYLEDLKGYELRAIFLTHIHADFVAGHKEVNIRTGAPIFLGPIDKSKVGFPFTEVKDGEHFKLSEKYNFYYIHSPGHTMESCVYLLQDISTGKGLAAFTGDTLFVGSVGRPDLVNEKVKTPQQMALLMYSTLYEKVLALSDDVIVFPAHGPGSPCGRAIQGDLWSTIGNQRASNPALQFSGKVEEFVDFLCKDIGNVPAYFSQAVSSNLSGGEVLAEVMSKVSLLAPAEFLEKLEAENVIVIDTRSSTEFQKGHIPKSIHFYLGGEGGAKIGVTDGNFAMLLGYVLGGEERLAVVAEEGKEAESVQRIARIGYTVSTCLQGGFKAWKAAGLPVSISEKRKRVKNEEDVTQLLAEGYTFIDVRFPLEYNSNHLTHAKFNLPLQNIRAEAGKLSKDNKYICYCKSGFRSSTAMSLLEGMGYNVCDLFGGFAAISTYAVKQTTKGEHVPMLTDIMKELTS</sequence>
<dbReference type="InterPro" id="IPR036873">
    <property type="entry name" value="Rhodanese-like_dom_sf"/>
</dbReference>